<evidence type="ECO:0000313" key="2">
    <source>
        <dbReference type="Proteomes" id="UP000284751"/>
    </source>
</evidence>
<dbReference type="Proteomes" id="UP000284751">
    <property type="component" value="Unassembled WGS sequence"/>
</dbReference>
<dbReference type="Gene3D" id="2.60.120.1390">
    <property type="match status" value="1"/>
</dbReference>
<dbReference type="Pfam" id="PF11175">
    <property type="entry name" value="DUF2961"/>
    <property type="match status" value="1"/>
</dbReference>
<organism evidence="1 2">
    <name type="scientific">[Clostridium] leptum</name>
    <dbReference type="NCBI Taxonomy" id="1535"/>
    <lineage>
        <taxon>Bacteria</taxon>
        <taxon>Bacillati</taxon>
        <taxon>Bacillota</taxon>
        <taxon>Clostridia</taxon>
        <taxon>Eubacteriales</taxon>
        <taxon>Oscillospiraceae</taxon>
        <taxon>Oscillospiraceae incertae sedis</taxon>
    </lineage>
</organism>
<gene>
    <name evidence="1" type="ORF">DWY99_12090</name>
</gene>
<accession>A0A412AUX3</accession>
<reference evidence="1 2" key="1">
    <citation type="submission" date="2018-08" db="EMBL/GenBank/DDBJ databases">
        <title>A genome reference for cultivated species of the human gut microbiota.</title>
        <authorList>
            <person name="Zou Y."/>
            <person name="Xue W."/>
            <person name="Luo G."/>
        </authorList>
    </citation>
    <scope>NUCLEOTIDE SEQUENCE [LARGE SCALE GENOMIC DNA]</scope>
    <source>
        <strain evidence="1 2">AF28-26</strain>
    </source>
</reference>
<dbReference type="AlphaFoldDB" id="A0A412AUX3"/>
<dbReference type="InterPro" id="IPR021345">
    <property type="entry name" value="DUF2961"/>
</dbReference>
<protein>
    <submittedName>
        <fullName evidence="1">DUF2961 domain-containing protein</fullName>
    </submittedName>
</protein>
<name>A0A412AUX3_9FIRM</name>
<sequence>MEYYYKKNNAKSRWASFENPLGEKGAAAKGNAGAKGNACYELDPGETVELLNVKGSGIIHRIWMTFSNLSANELRSMRLECFWDQREKPAVSAPVADFFCCGLSYLSPFENELFSSPEGRSFNSFIKMPFVKGARVELTNESDQKNTLFYDIAYTIEPINPENTLYFHAFWNRQNPTKLGKDYEVLPRVSGMGRYLGMNIGYLLNPSCLHTWFGEGEFKIYLDGDRQWPTMAGTGIEDFVGAGWGMKRFINRTQGVLLYEPENDRAAYYRLHTVDPINFEEDIRVTVQQMGIARYDTLMTMIRDGAQVKAVKASVNGHDISLLEPEGKDYSFAHALTPEGLGTRYLFYREDDCSSTAYFYYEKPESTLPPLPEVSKRLIPEKYCGAFQQFVYIDPSEPRVIRCT</sequence>
<evidence type="ECO:0000313" key="1">
    <source>
        <dbReference type="EMBL" id="RGQ35886.1"/>
    </source>
</evidence>
<comment type="caution">
    <text evidence="1">The sequence shown here is derived from an EMBL/GenBank/DDBJ whole genome shotgun (WGS) entry which is preliminary data.</text>
</comment>
<proteinExistence type="predicted"/>
<dbReference type="EMBL" id="QRTC01000060">
    <property type="protein sequence ID" value="RGQ35886.1"/>
    <property type="molecule type" value="Genomic_DNA"/>
</dbReference>